<evidence type="ECO:0000313" key="2">
    <source>
        <dbReference type="Proteomes" id="UP001277761"/>
    </source>
</evidence>
<accession>A0ABU4VKD8</accession>
<sequence>MTLLVLPGLALSGCGPNDQDLAAAIAGTATHRDGGVLVAPDEVTAGQPVDVSIAGSKIGDDPQACPVAAFVFRDGGAVEQTVGGLETLASGSACSVVKGEFRTTFAAAEPGVREAVLQVRIEADAPEGQLPVYTIASKTIRVVTPGTGGPPPTGPGTPPAPVRCGTTPSVPDGFSWGFRVNPLKPIAGQPLGVDPGGTTSARPVVRYALDLDNDGTPEATSTGGQLLTTAPGAAGPLSGCLSAVDDQGRVATHPITTTVDASGLGAKDYAVPASVPVGAPVTLSITPPPPAGATGGCVWFYESVADADASNPIYPTCDSSRTHAFASPGLKFTEISFFDGVGHNSWGRFVRVTAPTRSATHAARKPRTVKVATTVSGAPKLVTVGRTAYAAGRLATKGAVLRGRMAAKLTSRQRKQAPALGVLRNADYAIRMDGERVLLSPTAFGLKGTGRLLARSRSDRRTLVCLAVSSDGTTKASGTTWRILGATGKARGWTGSGTAFPLVVGLPAKRSVSLTAKRGRARSTAGCKGLAQYLPKKGKK</sequence>
<comment type="caution">
    <text evidence="1">The sequence shown here is derived from an EMBL/GenBank/DDBJ whole genome shotgun (WGS) entry which is preliminary data.</text>
</comment>
<keyword evidence="2" id="KW-1185">Reference proteome</keyword>
<evidence type="ECO:0000313" key="1">
    <source>
        <dbReference type="EMBL" id="MDX8151549.1"/>
    </source>
</evidence>
<name>A0ABU4VKD8_9ACTN</name>
<dbReference type="Proteomes" id="UP001277761">
    <property type="component" value="Unassembled WGS sequence"/>
</dbReference>
<dbReference type="EMBL" id="JAXAVX010000003">
    <property type="protein sequence ID" value="MDX8151549.1"/>
    <property type="molecule type" value="Genomic_DNA"/>
</dbReference>
<gene>
    <name evidence="1" type="ORF">SK069_08105</name>
</gene>
<reference evidence="1 2" key="1">
    <citation type="submission" date="2023-11" db="EMBL/GenBank/DDBJ databases">
        <authorList>
            <person name="Xu M."/>
            <person name="Jiang T."/>
        </authorList>
    </citation>
    <scope>NUCLEOTIDE SEQUENCE [LARGE SCALE GENOMIC DNA]</scope>
    <source>
        <strain evidence="1 2">SD</strain>
    </source>
</reference>
<dbReference type="RefSeq" id="WP_319953704.1">
    <property type="nucleotide sequence ID" value="NZ_JAXAVX010000003.1"/>
</dbReference>
<organism evidence="1 2">
    <name type="scientific">Patulibacter brassicae</name>
    <dbReference type="NCBI Taxonomy" id="1705717"/>
    <lineage>
        <taxon>Bacteria</taxon>
        <taxon>Bacillati</taxon>
        <taxon>Actinomycetota</taxon>
        <taxon>Thermoleophilia</taxon>
        <taxon>Solirubrobacterales</taxon>
        <taxon>Patulibacteraceae</taxon>
        <taxon>Patulibacter</taxon>
    </lineage>
</organism>
<protein>
    <submittedName>
        <fullName evidence="1">Uncharacterized protein</fullName>
    </submittedName>
</protein>
<proteinExistence type="predicted"/>